<reference evidence="2" key="2">
    <citation type="submission" date="2020-10" db="UniProtKB">
        <authorList>
            <consortium name="WormBaseParasite"/>
        </authorList>
    </citation>
    <scope>IDENTIFICATION</scope>
</reference>
<protein>
    <submittedName>
        <fullName evidence="2">Uncharacterized protein</fullName>
    </submittedName>
</protein>
<proteinExistence type="predicted"/>
<accession>A0A7E4ZT31</accession>
<dbReference type="AlphaFoldDB" id="A0A7E4ZT31"/>
<keyword evidence="1" id="KW-1185">Reference proteome</keyword>
<evidence type="ECO:0000313" key="2">
    <source>
        <dbReference type="WBParaSite" id="Pan_g15562.t1"/>
    </source>
</evidence>
<reference evidence="1" key="1">
    <citation type="journal article" date="2013" name="Genetics">
        <title>The draft genome and transcriptome of Panagrellus redivivus are shaped by the harsh demands of a free-living lifestyle.</title>
        <authorList>
            <person name="Srinivasan J."/>
            <person name="Dillman A.R."/>
            <person name="Macchietto M.G."/>
            <person name="Heikkinen L."/>
            <person name="Lakso M."/>
            <person name="Fracchia K.M."/>
            <person name="Antoshechkin I."/>
            <person name="Mortazavi A."/>
            <person name="Wong G."/>
            <person name="Sternberg P.W."/>
        </authorList>
    </citation>
    <scope>NUCLEOTIDE SEQUENCE [LARGE SCALE GENOMIC DNA]</scope>
    <source>
        <strain evidence="1">MT8872</strain>
    </source>
</reference>
<dbReference type="WBParaSite" id="Pan_g15562.t1">
    <property type="protein sequence ID" value="Pan_g15562.t1"/>
    <property type="gene ID" value="Pan_g15562"/>
</dbReference>
<name>A0A7E4ZT31_PANRE</name>
<evidence type="ECO:0000313" key="1">
    <source>
        <dbReference type="Proteomes" id="UP000492821"/>
    </source>
</evidence>
<sequence>MEALWSVDLGEKITWVAKSGMGEAHLQMCRTIVIVLLKICSSHIISLQFAGCLHGSMPSLRGTSFISIP</sequence>
<organism evidence="1 2">
    <name type="scientific">Panagrellus redivivus</name>
    <name type="common">Microworm</name>
    <dbReference type="NCBI Taxonomy" id="6233"/>
    <lineage>
        <taxon>Eukaryota</taxon>
        <taxon>Metazoa</taxon>
        <taxon>Ecdysozoa</taxon>
        <taxon>Nematoda</taxon>
        <taxon>Chromadorea</taxon>
        <taxon>Rhabditida</taxon>
        <taxon>Tylenchina</taxon>
        <taxon>Panagrolaimomorpha</taxon>
        <taxon>Panagrolaimoidea</taxon>
        <taxon>Panagrolaimidae</taxon>
        <taxon>Panagrellus</taxon>
    </lineage>
</organism>
<dbReference type="Proteomes" id="UP000492821">
    <property type="component" value="Unassembled WGS sequence"/>
</dbReference>